<proteinExistence type="predicted"/>
<sequence>MSLALEIARISLPVVIVGGITVFVVFRMKHKYKKGTLGKKKSKGAQNLLDSLIPLGMMIGCAVAVLLSMFFPISLLSTIGLGAGIGLLFGYFAYEIYSKKEAIIHK</sequence>
<evidence type="ECO:0000313" key="3">
    <source>
        <dbReference type="Proteomes" id="UP001597178"/>
    </source>
</evidence>
<dbReference type="RefSeq" id="WP_382402701.1">
    <property type="nucleotide sequence ID" value="NZ_JBHTNH010000058.1"/>
</dbReference>
<keyword evidence="3" id="KW-1185">Reference proteome</keyword>
<evidence type="ECO:0008006" key="4">
    <source>
        <dbReference type="Google" id="ProtNLM"/>
    </source>
</evidence>
<organism evidence="2 3">
    <name type="scientific">Lentibacillus salinarum</name>
    <dbReference type="NCBI Taxonomy" id="446820"/>
    <lineage>
        <taxon>Bacteria</taxon>
        <taxon>Bacillati</taxon>
        <taxon>Bacillota</taxon>
        <taxon>Bacilli</taxon>
        <taxon>Bacillales</taxon>
        <taxon>Bacillaceae</taxon>
        <taxon>Lentibacillus</taxon>
    </lineage>
</organism>
<evidence type="ECO:0000313" key="2">
    <source>
        <dbReference type="EMBL" id="MFD1363454.1"/>
    </source>
</evidence>
<dbReference type="Proteomes" id="UP001597178">
    <property type="component" value="Unassembled WGS sequence"/>
</dbReference>
<dbReference type="EMBL" id="JBHTNH010000058">
    <property type="protein sequence ID" value="MFD1363454.1"/>
    <property type="molecule type" value="Genomic_DNA"/>
</dbReference>
<gene>
    <name evidence="2" type="ORF">ACFQ4A_17765</name>
</gene>
<feature type="transmembrane region" description="Helical" evidence="1">
    <location>
        <begin position="6"/>
        <end position="26"/>
    </location>
</feature>
<evidence type="ECO:0000256" key="1">
    <source>
        <dbReference type="SAM" id="Phobius"/>
    </source>
</evidence>
<feature type="transmembrane region" description="Helical" evidence="1">
    <location>
        <begin position="73"/>
        <end position="94"/>
    </location>
</feature>
<accession>A0ABW3ZYY6</accession>
<keyword evidence="1" id="KW-1133">Transmembrane helix</keyword>
<name>A0ABW3ZYY6_9BACI</name>
<comment type="caution">
    <text evidence="2">The sequence shown here is derived from an EMBL/GenBank/DDBJ whole genome shotgun (WGS) entry which is preliminary data.</text>
</comment>
<protein>
    <recommendedName>
        <fullName evidence="4">Group-specific protein</fullName>
    </recommendedName>
</protein>
<reference evidence="3" key="1">
    <citation type="journal article" date="2019" name="Int. J. Syst. Evol. Microbiol.">
        <title>The Global Catalogue of Microorganisms (GCM) 10K type strain sequencing project: providing services to taxonomists for standard genome sequencing and annotation.</title>
        <authorList>
            <consortium name="The Broad Institute Genomics Platform"/>
            <consortium name="The Broad Institute Genome Sequencing Center for Infectious Disease"/>
            <person name="Wu L."/>
            <person name="Ma J."/>
        </authorList>
    </citation>
    <scope>NUCLEOTIDE SEQUENCE [LARGE SCALE GENOMIC DNA]</scope>
    <source>
        <strain evidence="3">CCUG 54822</strain>
    </source>
</reference>
<feature type="transmembrane region" description="Helical" evidence="1">
    <location>
        <begin position="47"/>
        <end position="67"/>
    </location>
</feature>
<keyword evidence="1" id="KW-0812">Transmembrane</keyword>
<keyword evidence="1" id="KW-0472">Membrane</keyword>